<dbReference type="SUPFAM" id="SSF103473">
    <property type="entry name" value="MFS general substrate transporter"/>
    <property type="match status" value="1"/>
</dbReference>
<dbReference type="GO" id="GO:0005886">
    <property type="term" value="C:plasma membrane"/>
    <property type="evidence" value="ECO:0007669"/>
    <property type="project" value="UniProtKB-SubCell"/>
</dbReference>
<keyword evidence="5 7" id="KW-1133">Transmembrane helix</keyword>
<dbReference type="EMBL" id="JABXXP010000012">
    <property type="protein sequence ID" value="NVN10010.1"/>
    <property type="molecule type" value="Genomic_DNA"/>
</dbReference>
<evidence type="ECO:0000256" key="1">
    <source>
        <dbReference type="ARBA" id="ARBA00004651"/>
    </source>
</evidence>
<feature type="transmembrane region" description="Helical" evidence="7">
    <location>
        <begin position="203"/>
        <end position="222"/>
    </location>
</feature>
<dbReference type="InterPro" id="IPR036259">
    <property type="entry name" value="MFS_trans_sf"/>
</dbReference>
<evidence type="ECO:0000256" key="3">
    <source>
        <dbReference type="ARBA" id="ARBA00022475"/>
    </source>
</evidence>
<feature type="non-terminal residue" evidence="8">
    <location>
        <position position="1"/>
    </location>
</feature>
<dbReference type="PANTHER" id="PTHR43045">
    <property type="entry name" value="SHIKIMATE TRANSPORTER"/>
    <property type="match status" value="1"/>
</dbReference>
<evidence type="ECO:0000256" key="4">
    <source>
        <dbReference type="ARBA" id="ARBA00022692"/>
    </source>
</evidence>
<feature type="transmembrane region" description="Helical" evidence="7">
    <location>
        <begin position="177"/>
        <end position="197"/>
    </location>
</feature>
<comment type="subcellular location">
    <subcellularLocation>
        <location evidence="1">Cell membrane</location>
        <topology evidence="1">Multi-pass membrane protein</topology>
    </subcellularLocation>
</comment>
<evidence type="ECO:0000313" key="9">
    <source>
        <dbReference type="Proteomes" id="UP000534870"/>
    </source>
</evidence>
<evidence type="ECO:0000256" key="2">
    <source>
        <dbReference type="ARBA" id="ARBA00022448"/>
    </source>
</evidence>
<evidence type="ECO:0000313" key="8">
    <source>
        <dbReference type="EMBL" id="NVN10010.1"/>
    </source>
</evidence>
<keyword evidence="4 7" id="KW-0812">Transmembrane</keyword>
<dbReference type="Proteomes" id="UP000534870">
    <property type="component" value="Unassembled WGS sequence"/>
</dbReference>
<name>A0A7Y7ITH3_9PROT</name>
<comment type="caution">
    <text evidence="8">The sequence shown here is derived from an EMBL/GenBank/DDBJ whole genome shotgun (WGS) entry which is preliminary data.</text>
</comment>
<sequence length="234" mass="24482">RLAFLAAVPFVALGVWLRGTPSGRPAARTPSRPPAVMILRHCGLSLACGMALRLAENGGVYLMTVFALFYGHARHIPDTWLLTGTMAGMAADGLAMPCFGRLADRIGASRVYLGGAVALAVLAEPFFMLLDHGTLWSVVLAFTGGMALCHAPMIAVEPALLARLFPRELRYSGVAMAHELGAVLAGGISPLLAAGLYRTTGGASGVAIYMTVLATVSALALWRPNAATRVRVGR</sequence>
<dbReference type="PANTHER" id="PTHR43045:SF1">
    <property type="entry name" value="SHIKIMATE TRANSPORTER"/>
    <property type="match status" value="1"/>
</dbReference>
<keyword evidence="2" id="KW-0813">Transport</keyword>
<feature type="transmembrane region" description="Helical" evidence="7">
    <location>
        <begin position="111"/>
        <end position="129"/>
    </location>
</feature>
<dbReference type="RefSeq" id="WP_176638798.1">
    <property type="nucleotide sequence ID" value="NZ_JABXXP010000012.1"/>
</dbReference>
<dbReference type="AlphaFoldDB" id="A0A7Y7ITH3"/>
<organism evidence="8 9">
    <name type="scientific">Nguyenibacter vanlangensis</name>
    <dbReference type="NCBI Taxonomy" id="1216886"/>
    <lineage>
        <taxon>Bacteria</taxon>
        <taxon>Pseudomonadati</taxon>
        <taxon>Pseudomonadota</taxon>
        <taxon>Alphaproteobacteria</taxon>
        <taxon>Acetobacterales</taxon>
        <taxon>Acetobacteraceae</taxon>
        <taxon>Nguyenibacter</taxon>
    </lineage>
</organism>
<accession>A0A7Y7ITH3</accession>
<protein>
    <submittedName>
        <fullName evidence="8">MFS transporter</fullName>
    </submittedName>
</protein>
<keyword evidence="3" id="KW-1003">Cell membrane</keyword>
<dbReference type="GO" id="GO:0022857">
    <property type="term" value="F:transmembrane transporter activity"/>
    <property type="evidence" value="ECO:0007669"/>
    <property type="project" value="InterPro"/>
</dbReference>
<dbReference type="Gene3D" id="1.20.1250.20">
    <property type="entry name" value="MFS general substrate transporter like domains"/>
    <property type="match status" value="1"/>
</dbReference>
<evidence type="ECO:0000256" key="7">
    <source>
        <dbReference type="SAM" id="Phobius"/>
    </source>
</evidence>
<dbReference type="InterPro" id="IPR011701">
    <property type="entry name" value="MFS"/>
</dbReference>
<gene>
    <name evidence="8" type="ORF">HUK84_02400</name>
</gene>
<dbReference type="Pfam" id="PF07690">
    <property type="entry name" value="MFS_1"/>
    <property type="match status" value="1"/>
</dbReference>
<proteinExistence type="predicted"/>
<feature type="transmembrane region" description="Helical" evidence="7">
    <location>
        <begin position="135"/>
        <end position="156"/>
    </location>
</feature>
<reference evidence="8 9" key="1">
    <citation type="submission" date="2020-06" db="EMBL/GenBank/DDBJ databases">
        <title>Description of novel acetic acid bacteria.</title>
        <authorList>
            <person name="Sombolestani A."/>
        </authorList>
    </citation>
    <scope>NUCLEOTIDE SEQUENCE [LARGE SCALE GENOMIC DNA]</scope>
    <source>
        <strain evidence="8 9">LMG 31431</strain>
    </source>
</reference>
<evidence type="ECO:0000256" key="5">
    <source>
        <dbReference type="ARBA" id="ARBA00022989"/>
    </source>
</evidence>
<keyword evidence="6 7" id="KW-0472">Membrane</keyword>
<evidence type="ECO:0000256" key="6">
    <source>
        <dbReference type="ARBA" id="ARBA00023136"/>
    </source>
</evidence>